<evidence type="ECO:0000256" key="1">
    <source>
        <dbReference type="PROSITE-ProRule" id="PRU00409"/>
    </source>
</evidence>
<reference evidence="3" key="1">
    <citation type="submission" date="2024-06" db="EMBL/GenBank/DDBJ databases">
        <authorList>
            <person name="Li S."/>
        </authorList>
    </citation>
    <scope>NUCLEOTIDE SEQUENCE</scope>
    <source>
        <strain evidence="3">SR10</strain>
    </source>
</reference>
<organism evidence="3">
    <name type="scientific">Lysobacter firmicutimachus</name>
    <dbReference type="NCBI Taxonomy" id="1792846"/>
    <lineage>
        <taxon>Bacteria</taxon>
        <taxon>Pseudomonadati</taxon>
        <taxon>Pseudomonadota</taxon>
        <taxon>Gammaproteobacteria</taxon>
        <taxon>Lysobacterales</taxon>
        <taxon>Lysobacteraceae</taxon>
        <taxon>Lysobacter</taxon>
    </lineage>
</organism>
<sequence>MKHIVLGGRANGLGIARALQREGFRCDVVDLDSRAVCSVSRAVARFHRPEPTDDAVNALMLSLLADGGGVLYSTDDRWNAYVARNRATLQAAGARFPFAGIAAIERVADKLALAQLAADVPETRLYAGSEPGRDWIVKPRHPFTGFEIRKKGAGAGEIEQGYRAGEEFVVQKRLSAPLGGHLSLCGLRTDTVIGSVVYAKALEYPHPGGTSTLSVIHERAELHRELLERGAALLTELDYQGMFEIEFIRCSQSGRLFVIDVNLRFWLQHELARLLGIDYANLYRRWLSGEAVGEPERLPGSVAWVHEGFPLSLFSDWRDSLAAVGHLLTRRWMWAHWRWNDPRPFARFLGV</sequence>
<accession>A0AAU8MPQ5</accession>
<evidence type="ECO:0000313" key="3">
    <source>
        <dbReference type="EMBL" id="XCO73081.1"/>
    </source>
</evidence>
<dbReference type="GO" id="GO:0005524">
    <property type="term" value="F:ATP binding"/>
    <property type="evidence" value="ECO:0007669"/>
    <property type="project" value="UniProtKB-UniRule"/>
</dbReference>
<dbReference type="SUPFAM" id="SSF56059">
    <property type="entry name" value="Glutathione synthetase ATP-binding domain-like"/>
    <property type="match status" value="1"/>
</dbReference>
<protein>
    <recommendedName>
        <fullName evidence="2">ATP-grasp domain-containing protein</fullName>
    </recommendedName>
</protein>
<dbReference type="GO" id="GO:0046872">
    <property type="term" value="F:metal ion binding"/>
    <property type="evidence" value="ECO:0007669"/>
    <property type="project" value="InterPro"/>
</dbReference>
<dbReference type="PROSITE" id="PS50975">
    <property type="entry name" value="ATP_GRASP"/>
    <property type="match status" value="1"/>
</dbReference>
<gene>
    <name evidence="3" type="ORF">ABU614_11715</name>
</gene>
<keyword evidence="1" id="KW-0067">ATP-binding</keyword>
<feature type="domain" description="ATP-grasp" evidence="2">
    <location>
        <begin position="86"/>
        <end position="288"/>
    </location>
</feature>
<keyword evidence="1" id="KW-0547">Nucleotide-binding</keyword>
<dbReference type="InterPro" id="IPR011761">
    <property type="entry name" value="ATP-grasp"/>
</dbReference>
<name>A0AAU8MPQ5_9GAMM</name>
<proteinExistence type="predicted"/>
<dbReference type="AlphaFoldDB" id="A0AAU8MPQ5"/>
<dbReference type="Gene3D" id="3.30.470.20">
    <property type="entry name" value="ATP-grasp fold, B domain"/>
    <property type="match status" value="1"/>
</dbReference>
<dbReference type="EMBL" id="CP159925">
    <property type="protein sequence ID" value="XCO73081.1"/>
    <property type="molecule type" value="Genomic_DNA"/>
</dbReference>
<dbReference type="RefSeq" id="WP_141233330.1">
    <property type="nucleotide sequence ID" value="NZ_CP159925.1"/>
</dbReference>
<evidence type="ECO:0000259" key="2">
    <source>
        <dbReference type="PROSITE" id="PS50975"/>
    </source>
</evidence>